<accession>A0ABT2V2P1</accession>
<evidence type="ECO:0000313" key="2">
    <source>
        <dbReference type="EMBL" id="MCU6801143.1"/>
    </source>
</evidence>
<dbReference type="InterPro" id="IPR029044">
    <property type="entry name" value="Nucleotide-diphossugar_trans"/>
</dbReference>
<dbReference type="CDD" id="cd00761">
    <property type="entry name" value="Glyco_tranf_GTA_type"/>
    <property type="match status" value="1"/>
</dbReference>
<keyword evidence="3" id="KW-1185">Reference proteome</keyword>
<organism evidence="2 3">
    <name type="scientific">Alitiscatomonas aceti</name>
    <dbReference type="NCBI Taxonomy" id="2981724"/>
    <lineage>
        <taxon>Bacteria</taxon>
        <taxon>Bacillati</taxon>
        <taxon>Bacillota</taxon>
        <taxon>Clostridia</taxon>
        <taxon>Lachnospirales</taxon>
        <taxon>Lachnospiraceae</taxon>
        <taxon>Alitiscatomonas</taxon>
    </lineage>
</organism>
<dbReference type="RefSeq" id="WP_158360050.1">
    <property type="nucleotide sequence ID" value="NZ_JAOQJF010000040.1"/>
</dbReference>
<dbReference type="PANTHER" id="PTHR22916:SF3">
    <property type="entry name" value="UDP-GLCNAC:BETAGAL BETA-1,3-N-ACETYLGLUCOSAMINYLTRANSFERASE-LIKE PROTEIN 1"/>
    <property type="match status" value="1"/>
</dbReference>
<comment type="caution">
    <text evidence="2">The sequence shown here is derived from an EMBL/GenBank/DDBJ whole genome shotgun (WGS) entry which is preliminary data.</text>
</comment>
<name>A0ABT2V2P1_9FIRM</name>
<evidence type="ECO:0000313" key="3">
    <source>
        <dbReference type="Proteomes" id="UP001652395"/>
    </source>
</evidence>
<dbReference type="Pfam" id="PF00535">
    <property type="entry name" value="Glycos_transf_2"/>
    <property type="match status" value="1"/>
</dbReference>
<dbReference type="PANTHER" id="PTHR22916">
    <property type="entry name" value="GLYCOSYLTRANSFERASE"/>
    <property type="match status" value="1"/>
</dbReference>
<reference evidence="2 3" key="1">
    <citation type="journal article" date="2021" name="ISME Commun">
        <title>Automated analysis of genomic sequences facilitates high-throughput and comprehensive description of bacteria.</title>
        <authorList>
            <person name="Hitch T.C.A."/>
        </authorList>
    </citation>
    <scope>NUCLEOTIDE SEQUENCE [LARGE SCALE GENOMIC DNA]</scope>
    <source>
        <strain evidence="3">f_CCE</strain>
    </source>
</reference>
<dbReference type="Gene3D" id="3.90.550.10">
    <property type="entry name" value="Spore Coat Polysaccharide Biosynthesis Protein SpsA, Chain A"/>
    <property type="match status" value="1"/>
</dbReference>
<protein>
    <submittedName>
        <fullName evidence="2">Glycosyltransferase family 2 protein</fullName>
    </submittedName>
</protein>
<proteinExistence type="predicted"/>
<evidence type="ECO:0000259" key="1">
    <source>
        <dbReference type="Pfam" id="PF00535"/>
    </source>
</evidence>
<dbReference type="EMBL" id="JAOQJF010000040">
    <property type="protein sequence ID" value="MCU6801143.1"/>
    <property type="molecule type" value="Genomic_DNA"/>
</dbReference>
<dbReference type="SUPFAM" id="SSF53448">
    <property type="entry name" value="Nucleotide-diphospho-sugar transferases"/>
    <property type="match status" value="1"/>
</dbReference>
<feature type="domain" description="Glycosyltransferase 2-like" evidence="1">
    <location>
        <begin position="6"/>
        <end position="128"/>
    </location>
</feature>
<sequence length="257" mass="30073">MNELVSIIMPSYNTGKYIAESIQSIIEQTYKNWELLIIDDCSTDNTDDVVSQFRDLRIRYLKNDKNSGAAVSRNYGLQEAKGKWIAFLDSDDLWMPQKIEKQISFMQKNHYFFSYTQYEEIDEQSKSLGRVISGPKRITQKLMKAYCWPGCLTIMYDAEKIGMIQIENLKKHNDYAMWLKAIKNSDCYLLEQNLARYRKRNGSISNTGYSKLIKYHYLLWKNGEKCSSVIATVRTIENVFCGVWKKLAYVKKEDGCR</sequence>
<dbReference type="Proteomes" id="UP001652395">
    <property type="component" value="Unassembled WGS sequence"/>
</dbReference>
<gene>
    <name evidence="2" type="ORF">OCV69_14600</name>
</gene>
<dbReference type="InterPro" id="IPR001173">
    <property type="entry name" value="Glyco_trans_2-like"/>
</dbReference>